<dbReference type="Proteomes" id="UP001237642">
    <property type="component" value="Unassembled WGS sequence"/>
</dbReference>
<dbReference type="GO" id="GO:0006629">
    <property type="term" value="P:lipid metabolic process"/>
    <property type="evidence" value="ECO:0007669"/>
    <property type="project" value="InterPro"/>
</dbReference>
<evidence type="ECO:0000256" key="5">
    <source>
        <dbReference type="ARBA" id="ARBA00022737"/>
    </source>
</evidence>
<dbReference type="FunFam" id="1.10.225.10:FF:000008">
    <property type="entry name" value="Pulmonary surfactant-associated protein B"/>
    <property type="match status" value="1"/>
</dbReference>
<reference evidence="15" key="1">
    <citation type="submission" date="2023-02" db="EMBL/GenBank/DDBJ databases">
        <title>Genome of toxic invasive species Heracleum sosnowskyi carries increased number of genes despite the absence of recent whole-genome duplications.</title>
        <authorList>
            <person name="Schelkunov M."/>
            <person name="Shtratnikova V."/>
            <person name="Makarenko M."/>
            <person name="Klepikova A."/>
            <person name="Omelchenko D."/>
            <person name="Novikova G."/>
            <person name="Obukhova E."/>
            <person name="Bogdanov V."/>
            <person name="Penin A."/>
            <person name="Logacheva M."/>
        </authorList>
    </citation>
    <scope>NUCLEOTIDE SEQUENCE</scope>
    <source>
        <strain evidence="15">Hsosn_3</strain>
        <tissue evidence="15">Leaf</tissue>
    </source>
</reference>
<evidence type="ECO:0000256" key="1">
    <source>
        <dbReference type="ARBA" id="ARBA00004239"/>
    </source>
</evidence>
<gene>
    <name evidence="15" type="ORF">POM88_007984</name>
</gene>
<keyword evidence="7" id="KW-0865">Zymogen</keyword>
<evidence type="ECO:0000256" key="4">
    <source>
        <dbReference type="ARBA" id="ARBA00022729"/>
    </source>
</evidence>
<dbReference type="SUPFAM" id="SSF47862">
    <property type="entry name" value="Saposin"/>
    <property type="match status" value="2"/>
</dbReference>
<comment type="subcellular location">
    <subcellularLocation>
        <location evidence="1">Secreted</location>
        <location evidence="1">Extracellular space</location>
    </subcellularLocation>
</comment>
<keyword evidence="9" id="KW-0325">Glycoprotein</keyword>
<dbReference type="PANTHER" id="PTHR11480">
    <property type="entry name" value="SAPOSIN-RELATED"/>
    <property type="match status" value="1"/>
</dbReference>
<evidence type="ECO:0000313" key="16">
    <source>
        <dbReference type="Proteomes" id="UP001237642"/>
    </source>
</evidence>
<evidence type="ECO:0000256" key="7">
    <source>
        <dbReference type="ARBA" id="ARBA00023145"/>
    </source>
</evidence>
<dbReference type="PANTHER" id="PTHR11480:SF3">
    <property type="entry name" value="BCDNA.GH08312"/>
    <property type="match status" value="1"/>
</dbReference>
<evidence type="ECO:0000256" key="8">
    <source>
        <dbReference type="ARBA" id="ARBA00023157"/>
    </source>
</evidence>
<dbReference type="InterPro" id="IPR051428">
    <property type="entry name" value="Sphingo_Act-Surfact_Prot"/>
</dbReference>
<dbReference type="GO" id="GO:0005576">
    <property type="term" value="C:extracellular region"/>
    <property type="evidence" value="ECO:0007669"/>
    <property type="project" value="UniProtKB-SubCell"/>
</dbReference>
<evidence type="ECO:0000256" key="9">
    <source>
        <dbReference type="ARBA" id="ARBA00023180"/>
    </source>
</evidence>
<keyword evidence="3" id="KW-0645">Protease</keyword>
<dbReference type="InterPro" id="IPR008139">
    <property type="entry name" value="SaposinB_dom"/>
</dbReference>
<keyword evidence="4 13" id="KW-0732">Signal</keyword>
<accession>A0AAD8J6K3</accession>
<feature type="signal peptide" evidence="13">
    <location>
        <begin position="1"/>
        <end position="21"/>
    </location>
</feature>
<evidence type="ECO:0000256" key="3">
    <source>
        <dbReference type="ARBA" id="ARBA00022670"/>
    </source>
</evidence>
<dbReference type="PROSITE" id="PS50015">
    <property type="entry name" value="SAP_B"/>
    <property type="match status" value="2"/>
</dbReference>
<keyword evidence="16" id="KW-1185">Reference proteome</keyword>
<dbReference type="SMART" id="SM00741">
    <property type="entry name" value="SapB"/>
    <property type="match status" value="2"/>
</dbReference>
<evidence type="ECO:0000256" key="2">
    <source>
        <dbReference type="ARBA" id="ARBA00022525"/>
    </source>
</evidence>
<keyword evidence="5" id="KW-0677">Repeat</keyword>
<name>A0AAD8J6K3_9APIA</name>
<evidence type="ECO:0000259" key="14">
    <source>
        <dbReference type="PROSITE" id="PS50015"/>
    </source>
</evidence>
<keyword evidence="6" id="KW-0064">Aspartyl protease</keyword>
<dbReference type="EMBL" id="JAUIZM010000002">
    <property type="protein sequence ID" value="KAK1398121.1"/>
    <property type="molecule type" value="Genomic_DNA"/>
</dbReference>
<protein>
    <recommendedName>
        <fullName evidence="11">Pulmonary surfactant-associated protein B</fullName>
    </recommendedName>
    <alternativeName>
        <fullName evidence="12">Pulmonary surfactant-associated proteolipid SPL(Phe)</fullName>
    </alternativeName>
</protein>
<evidence type="ECO:0000256" key="13">
    <source>
        <dbReference type="SAM" id="SignalP"/>
    </source>
</evidence>
<dbReference type="InterPro" id="IPR011001">
    <property type="entry name" value="Saposin-like"/>
</dbReference>
<feature type="chain" id="PRO_5041984766" description="Pulmonary surfactant-associated protein B" evidence="13">
    <location>
        <begin position="22"/>
        <end position="269"/>
    </location>
</feature>
<dbReference type="Pfam" id="PF03489">
    <property type="entry name" value="SapB_2"/>
    <property type="match status" value="2"/>
</dbReference>
<dbReference type="InterPro" id="IPR008138">
    <property type="entry name" value="SapB_2"/>
</dbReference>
<keyword evidence="2" id="KW-0964">Secreted</keyword>
<evidence type="ECO:0000256" key="6">
    <source>
        <dbReference type="ARBA" id="ARBA00022750"/>
    </source>
</evidence>
<dbReference type="Pfam" id="PF05184">
    <property type="entry name" value="SapB_1"/>
    <property type="match status" value="2"/>
</dbReference>
<comment type="function">
    <text evidence="10">Pulmonary surfactant-associated proteins promote alveolar stability by lowering the surface tension at the air-liquid interface in the peripheral air spaces. SP-B increases the collapse pressure of palmitic acid to nearly 70 millinewtons per meter.</text>
</comment>
<evidence type="ECO:0000256" key="12">
    <source>
        <dbReference type="ARBA" id="ARBA00041785"/>
    </source>
</evidence>
<proteinExistence type="predicted"/>
<dbReference type="AlphaFoldDB" id="A0AAD8J6K3"/>
<keyword evidence="8" id="KW-1015">Disulfide bond</keyword>
<evidence type="ECO:0000256" key="10">
    <source>
        <dbReference type="ARBA" id="ARBA00037221"/>
    </source>
</evidence>
<feature type="domain" description="Saposin B-type" evidence="14">
    <location>
        <begin position="64"/>
        <end position="143"/>
    </location>
</feature>
<dbReference type="Gene3D" id="1.10.225.10">
    <property type="entry name" value="Saposin-like"/>
    <property type="match status" value="2"/>
</dbReference>
<keyword evidence="6" id="KW-0378">Hydrolase</keyword>
<sequence length="269" mass="30463">MGVRVGLVILFILGTSWSGNSRELQTSDILARATDQISLSSGLVAAVFQGNNLATENDKETDKKGDVCTLCEEYTADALTYLNANKTQTEIMDILYFSCSKLHFLKKKCLVMVDHYIPLFFVEISSIEPRDFCREINLCKQVALISQHISKNSCEFCHYTIAEALMKLKDPDTELDIIEVLLKACQAVKGYEKKCKRMVLEYGPMILQNAEHLLESNDICTILRACNSPKANAQRVQLVLEQLDIFRQSMDWVGRFLQGEMSIAMESFY</sequence>
<evidence type="ECO:0000256" key="11">
    <source>
        <dbReference type="ARBA" id="ARBA00041094"/>
    </source>
</evidence>
<organism evidence="15 16">
    <name type="scientific">Heracleum sosnowskyi</name>
    <dbReference type="NCBI Taxonomy" id="360622"/>
    <lineage>
        <taxon>Eukaryota</taxon>
        <taxon>Viridiplantae</taxon>
        <taxon>Streptophyta</taxon>
        <taxon>Embryophyta</taxon>
        <taxon>Tracheophyta</taxon>
        <taxon>Spermatophyta</taxon>
        <taxon>Magnoliopsida</taxon>
        <taxon>eudicotyledons</taxon>
        <taxon>Gunneridae</taxon>
        <taxon>Pentapetalae</taxon>
        <taxon>asterids</taxon>
        <taxon>campanulids</taxon>
        <taxon>Apiales</taxon>
        <taxon>Apiaceae</taxon>
        <taxon>Apioideae</taxon>
        <taxon>apioid superclade</taxon>
        <taxon>Tordylieae</taxon>
        <taxon>Tordyliinae</taxon>
        <taxon>Heracleum</taxon>
    </lineage>
</organism>
<dbReference type="GO" id="GO:0006508">
    <property type="term" value="P:proteolysis"/>
    <property type="evidence" value="ECO:0007669"/>
    <property type="project" value="UniProtKB-KW"/>
</dbReference>
<dbReference type="GO" id="GO:0004190">
    <property type="term" value="F:aspartic-type endopeptidase activity"/>
    <property type="evidence" value="ECO:0007669"/>
    <property type="project" value="UniProtKB-KW"/>
</dbReference>
<dbReference type="InterPro" id="IPR007856">
    <property type="entry name" value="SapB_1"/>
</dbReference>
<feature type="domain" description="Saposin B-type" evidence="14">
    <location>
        <begin position="150"/>
        <end position="230"/>
    </location>
</feature>
<comment type="caution">
    <text evidence="15">The sequence shown here is derived from an EMBL/GenBank/DDBJ whole genome shotgun (WGS) entry which is preliminary data.</text>
</comment>
<reference evidence="15" key="2">
    <citation type="submission" date="2023-05" db="EMBL/GenBank/DDBJ databases">
        <authorList>
            <person name="Schelkunov M.I."/>
        </authorList>
    </citation>
    <scope>NUCLEOTIDE SEQUENCE</scope>
    <source>
        <strain evidence="15">Hsosn_3</strain>
        <tissue evidence="15">Leaf</tissue>
    </source>
</reference>
<evidence type="ECO:0000313" key="15">
    <source>
        <dbReference type="EMBL" id="KAK1398121.1"/>
    </source>
</evidence>